<dbReference type="EMBL" id="CAJNYD010001532">
    <property type="protein sequence ID" value="CAF3344448.1"/>
    <property type="molecule type" value="Genomic_DNA"/>
</dbReference>
<dbReference type="Proteomes" id="UP000663833">
    <property type="component" value="Unassembled WGS sequence"/>
</dbReference>
<gene>
    <name evidence="8" type="ORF">LUA448_LOCUS12464</name>
</gene>
<feature type="region of interest" description="Disordered" evidence="6">
    <location>
        <begin position="42"/>
        <end position="61"/>
    </location>
</feature>
<feature type="compositionally biased region" description="Polar residues" evidence="6">
    <location>
        <begin position="348"/>
        <end position="358"/>
    </location>
</feature>
<organism evidence="8 9">
    <name type="scientific">Rotaria socialis</name>
    <dbReference type="NCBI Taxonomy" id="392032"/>
    <lineage>
        <taxon>Eukaryota</taxon>
        <taxon>Metazoa</taxon>
        <taxon>Spiralia</taxon>
        <taxon>Gnathifera</taxon>
        <taxon>Rotifera</taxon>
        <taxon>Eurotatoria</taxon>
        <taxon>Bdelloidea</taxon>
        <taxon>Philodinida</taxon>
        <taxon>Philodinidae</taxon>
        <taxon>Rotaria</taxon>
    </lineage>
</organism>
<name>A0A817VHW7_9BILA</name>
<dbReference type="AlphaFoldDB" id="A0A817VHW7"/>
<evidence type="ECO:0000256" key="5">
    <source>
        <dbReference type="ARBA" id="ARBA00023242"/>
    </source>
</evidence>
<dbReference type="SUPFAM" id="SSF53098">
    <property type="entry name" value="Ribonuclease H-like"/>
    <property type="match status" value="1"/>
</dbReference>
<dbReference type="InterPro" id="IPR012337">
    <property type="entry name" value="RNaseH-like_sf"/>
</dbReference>
<feature type="domain" description="HAT C-terminal dimerisation" evidence="7">
    <location>
        <begin position="408"/>
        <end position="462"/>
    </location>
</feature>
<evidence type="ECO:0000313" key="9">
    <source>
        <dbReference type="Proteomes" id="UP000663833"/>
    </source>
</evidence>
<dbReference type="PANTHER" id="PTHR46481">
    <property type="entry name" value="ZINC FINGER BED DOMAIN-CONTAINING PROTEIN 4"/>
    <property type="match status" value="1"/>
</dbReference>
<comment type="subcellular location">
    <subcellularLocation>
        <location evidence="1">Nucleus</location>
    </subcellularLocation>
</comment>
<feature type="compositionally biased region" description="Acidic residues" evidence="6">
    <location>
        <begin position="42"/>
        <end position="59"/>
    </location>
</feature>
<evidence type="ECO:0000256" key="4">
    <source>
        <dbReference type="ARBA" id="ARBA00022833"/>
    </source>
</evidence>
<evidence type="ECO:0000259" key="7">
    <source>
        <dbReference type="Pfam" id="PF05699"/>
    </source>
</evidence>
<dbReference type="GO" id="GO:0008270">
    <property type="term" value="F:zinc ion binding"/>
    <property type="evidence" value="ECO:0007669"/>
    <property type="project" value="UniProtKB-KW"/>
</dbReference>
<evidence type="ECO:0000256" key="3">
    <source>
        <dbReference type="ARBA" id="ARBA00022771"/>
    </source>
</evidence>
<evidence type="ECO:0000256" key="2">
    <source>
        <dbReference type="ARBA" id="ARBA00022723"/>
    </source>
</evidence>
<keyword evidence="5" id="KW-0539">Nucleus</keyword>
<dbReference type="InterPro" id="IPR008906">
    <property type="entry name" value="HATC_C_dom"/>
</dbReference>
<evidence type="ECO:0000313" key="8">
    <source>
        <dbReference type="EMBL" id="CAF3344448.1"/>
    </source>
</evidence>
<comment type="caution">
    <text evidence="8">The sequence shown here is derived from an EMBL/GenBank/DDBJ whole genome shotgun (WGS) entry which is preliminary data.</text>
</comment>
<keyword evidence="3" id="KW-0863">Zinc-finger</keyword>
<dbReference type="Pfam" id="PF05699">
    <property type="entry name" value="Dimer_Tnp_hAT"/>
    <property type="match status" value="1"/>
</dbReference>
<accession>A0A817VHW7</accession>
<reference evidence="8" key="1">
    <citation type="submission" date="2021-02" db="EMBL/GenBank/DDBJ databases">
        <authorList>
            <person name="Nowell W R."/>
        </authorList>
    </citation>
    <scope>NUCLEOTIDE SEQUENCE</scope>
</reference>
<dbReference type="InterPro" id="IPR052035">
    <property type="entry name" value="ZnF_BED_domain_contain"/>
</dbReference>
<keyword evidence="2" id="KW-0479">Metal-binding</keyword>
<proteinExistence type="predicted"/>
<dbReference type="GO" id="GO:0046983">
    <property type="term" value="F:protein dimerization activity"/>
    <property type="evidence" value="ECO:0007669"/>
    <property type="project" value="InterPro"/>
</dbReference>
<evidence type="ECO:0000256" key="6">
    <source>
        <dbReference type="SAM" id="MobiDB-lite"/>
    </source>
</evidence>
<dbReference type="PANTHER" id="PTHR46481:SF10">
    <property type="entry name" value="ZINC FINGER BED DOMAIN-CONTAINING PROTEIN 39"/>
    <property type="match status" value="1"/>
</dbReference>
<sequence length="468" mass="53250">MFDMQTKLVRLVTDNAANNIKAFENLIIPGFEHYFDNEDNDEAESDVDLDGYSDDDDDGDKSYNQVINNNETHIIESIKYSFDNVTANSDALRIPCFAHTIQLVVNDGLKQTSSIETALVKVSKIAKLSHTSISFAEKLEHIGKSIPRANKTRWNSQFNTVENVLRIPSSELNEILISLKRKDLCLLAKDYQMLNEFMLLLTLFAEATTLTQAENTPSISFIAPTVLTIYYDLVYEQSNILYTSSLCKSLLTSLIARFGGLLEELGVTIDKSIPQKSSSELYRDQIFIYSSFLDGKFKLDWVLESSLPLEKKNVICDKIKNLIYDHCVVLMHNNSSTKTPESHVFDGDQSTKTATSRTTPKRKSLFSNIEQKNVKKQKIDNFASIKDEINTYLNDDDSNSNRFILIDQSIKYKALNQLSKKIFTVPATSSPVERVFFQSGFIFRQHRSKMSRKTLQMLTMLKCNQGLM</sequence>
<keyword evidence="4" id="KW-0862">Zinc</keyword>
<evidence type="ECO:0000256" key="1">
    <source>
        <dbReference type="ARBA" id="ARBA00004123"/>
    </source>
</evidence>
<protein>
    <recommendedName>
        <fullName evidence="7">HAT C-terminal dimerisation domain-containing protein</fullName>
    </recommendedName>
</protein>
<dbReference type="GO" id="GO:0005634">
    <property type="term" value="C:nucleus"/>
    <property type="evidence" value="ECO:0007669"/>
    <property type="project" value="UniProtKB-SubCell"/>
</dbReference>
<feature type="region of interest" description="Disordered" evidence="6">
    <location>
        <begin position="340"/>
        <end position="361"/>
    </location>
</feature>